<keyword evidence="3" id="KW-0238">DNA-binding</keyword>
<dbReference type="Pfam" id="PF00249">
    <property type="entry name" value="Myb_DNA-binding"/>
    <property type="match status" value="2"/>
</dbReference>
<evidence type="ECO:0000256" key="1">
    <source>
        <dbReference type="ARBA" id="ARBA00004123"/>
    </source>
</evidence>
<dbReference type="PANTHER" id="PTHR10641">
    <property type="entry name" value="MYB FAMILY TRANSCRIPTION FACTOR"/>
    <property type="match status" value="1"/>
</dbReference>
<accession>A0A5J5A8W6</accession>
<sequence>MVRTACFDKNGMKKGAWSPEEDNKLRAYVLRYGHWNWRELPKYAGLSRCGKSCRLRWMNYLRPNVKRGSYSKEEEDIIIKLHQELGNKWSAIAAKLPGRSDNEIKNHWHTHLKKRGKQHQKTSEVLKQKCNAAFQSEGNQREQSIETCQSTENAVVDAQSQQTSESSQLSADASCSTEFSPLCSDYALLSGINWPAEDSLTSSESFAEPIENFWTEPFLADTSYSENGFSLSSFVEGGCISPYFSCYDDSIDLYNQLIQELQKIQ</sequence>
<dbReference type="InterPro" id="IPR001005">
    <property type="entry name" value="SANT/Myb"/>
</dbReference>
<proteinExistence type="predicted"/>
<keyword evidence="8" id="KW-1185">Reference proteome</keyword>
<evidence type="ECO:0000256" key="2">
    <source>
        <dbReference type="ARBA" id="ARBA00022737"/>
    </source>
</evidence>
<dbReference type="PROSITE" id="PS51294">
    <property type="entry name" value="HTH_MYB"/>
    <property type="match status" value="2"/>
</dbReference>
<keyword evidence="4" id="KW-0539">Nucleus</keyword>
<dbReference type="SUPFAM" id="SSF46689">
    <property type="entry name" value="Homeodomain-like"/>
    <property type="match status" value="1"/>
</dbReference>
<dbReference type="CDD" id="cd00167">
    <property type="entry name" value="SANT"/>
    <property type="match status" value="2"/>
</dbReference>
<name>A0A5J5A8W6_9ASTE</name>
<dbReference type="InterPro" id="IPR015495">
    <property type="entry name" value="Myb_TF_plants"/>
</dbReference>
<evidence type="ECO:0000256" key="3">
    <source>
        <dbReference type="ARBA" id="ARBA00023125"/>
    </source>
</evidence>
<dbReference type="Proteomes" id="UP000325577">
    <property type="component" value="Linkage Group LG3"/>
</dbReference>
<feature type="domain" description="Myb-like" evidence="5">
    <location>
        <begin position="62"/>
        <end position="112"/>
    </location>
</feature>
<feature type="domain" description="Myb-like" evidence="5">
    <location>
        <begin position="9"/>
        <end position="61"/>
    </location>
</feature>
<dbReference type="EMBL" id="CM018046">
    <property type="protein sequence ID" value="KAA8526448.1"/>
    <property type="molecule type" value="Genomic_DNA"/>
</dbReference>
<evidence type="ECO:0000313" key="7">
    <source>
        <dbReference type="EMBL" id="KAA8526448.1"/>
    </source>
</evidence>
<dbReference type="OrthoDB" id="2143914at2759"/>
<feature type="domain" description="HTH myb-type" evidence="6">
    <location>
        <begin position="62"/>
        <end position="116"/>
    </location>
</feature>
<protein>
    <submittedName>
        <fullName evidence="7">Uncharacterized protein</fullName>
    </submittedName>
</protein>
<evidence type="ECO:0000259" key="5">
    <source>
        <dbReference type="PROSITE" id="PS50090"/>
    </source>
</evidence>
<gene>
    <name evidence="7" type="ORF">F0562_008349</name>
</gene>
<dbReference type="PANTHER" id="PTHR10641:SF1377">
    <property type="entry name" value="MYB-RELATED PROTEIN MYB4-LIKE"/>
    <property type="match status" value="1"/>
</dbReference>
<dbReference type="Gene3D" id="1.10.10.60">
    <property type="entry name" value="Homeodomain-like"/>
    <property type="match status" value="2"/>
</dbReference>
<evidence type="ECO:0000313" key="8">
    <source>
        <dbReference type="Proteomes" id="UP000325577"/>
    </source>
</evidence>
<reference evidence="7 8" key="1">
    <citation type="submission" date="2019-09" db="EMBL/GenBank/DDBJ databases">
        <title>A chromosome-level genome assembly of the Chinese tupelo Nyssa sinensis.</title>
        <authorList>
            <person name="Yang X."/>
            <person name="Kang M."/>
            <person name="Yang Y."/>
            <person name="Xiong H."/>
            <person name="Wang M."/>
            <person name="Zhang Z."/>
            <person name="Wang Z."/>
            <person name="Wu H."/>
            <person name="Ma T."/>
            <person name="Liu J."/>
            <person name="Xi Z."/>
        </authorList>
    </citation>
    <scope>NUCLEOTIDE SEQUENCE [LARGE SCALE GENOMIC DNA]</scope>
    <source>
        <strain evidence="7">J267</strain>
        <tissue evidence="7">Leaf</tissue>
    </source>
</reference>
<keyword evidence="2" id="KW-0677">Repeat</keyword>
<dbReference type="GO" id="GO:0005634">
    <property type="term" value="C:nucleus"/>
    <property type="evidence" value="ECO:0007669"/>
    <property type="project" value="UniProtKB-SubCell"/>
</dbReference>
<dbReference type="SMART" id="SM00717">
    <property type="entry name" value="SANT"/>
    <property type="match status" value="2"/>
</dbReference>
<dbReference type="InterPro" id="IPR017930">
    <property type="entry name" value="Myb_dom"/>
</dbReference>
<dbReference type="FunFam" id="1.10.10.60:FF:000001">
    <property type="entry name" value="MYB-related transcription factor"/>
    <property type="match status" value="1"/>
</dbReference>
<evidence type="ECO:0000259" key="6">
    <source>
        <dbReference type="PROSITE" id="PS51294"/>
    </source>
</evidence>
<comment type="subcellular location">
    <subcellularLocation>
        <location evidence="1">Nucleus</location>
    </subcellularLocation>
</comment>
<evidence type="ECO:0000256" key="4">
    <source>
        <dbReference type="ARBA" id="ARBA00023242"/>
    </source>
</evidence>
<dbReference type="GO" id="GO:0003677">
    <property type="term" value="F:DNA binding"/>
    <property type="evidence" value="ECO:0007669"/>
    <property type="project" value="UniProtKB-KW"/>
</dbReference>
<feature type="domain" description="HTH myb-type" evidence="6">
    <location>
        <begin position="9"/>
        <end position="61"/>
    </location>
</feature>
<dbReference type="PROSITE" id="PS50090">
    <property type="entry name" value="MYB_LIKE"/>
    <property type="match status" value="2"/>
</dbReference>
<organism evidence="7 8">
    <name type="scientific">Nyssa sinensis</name>
    <dbReference type="NCBI Taxonomy" id="561372"/>
    <lineage>
        <taxon>Eukaryota</taxon>
        <taxon>Viridiplantae</taxon>
        <taxon>Streptophyta</taxon>
        <taxon>Embryophyta</taxon>
        <taxon>Tracheophyta</taxon>
        <taxon>Spermatophyta</taxon>
        <taxon>Magnoliopsida</taxon>
        <taxon>eudicotyledons</taxon>
        <taxon>Gunneridae</taxon>
        <taxon>Pentapetalae</taxon>
        <taxon>asterids</taxon>
        <taxon>Cornales</taxon>
        <taxon>Nyssaceae</taxon>
        <taxon>Nyssa</taxon>
    </lineage>
</organism>
<dbReference type="InterPro" id="IPR009057">
    <property type="entry name" value="Homeodomain-like_sf"/>
</dbReference>
<dbReference type="AlphaFoldDB" id="A0A5J5A8W6"/>